<proteinExistence type="predicted"/>
<dbReference type="PANTHER" id="PTHR33164:SF43">
    <property type="entry name" value="HTH-TYPE TRANSCRIPTIONAL REPRESSOR YETL"/>
    <property type="match status" value="1"/>
</dbReference>
<reference evidence="5 6" key="1">
    <citation type="submission" date="2016-01" db="EMBL/GenBank/DDBJ databases">
        <title>Draft Genome Sequences of Seven Thermophilic Sporeformers Isolated from Foods.</title>
        <authorList>
            <person name="Berendsen E.M."/>
            <person name="Wells-Bennik M.H."/>
            <person name="Krawcyk A.O."/>
            <person name="De Jong A."/>
            <person name="Holsappel S."/>
            <person name="Eijlander R.T."/>
            <person name="Kuipers O.P."/>
        </authorList>
    </citation>
    <scope>NUCLEOTIDE SEQUENCE [LARGE SCALE GENOMIC DNA]</scope>
    <source>
        <strain evidence="5 6">B4110</strain>
    </source>
</reference>
<dbReference type="GO" id="GO:0003700">
    <property type="term" value="F:DNA-binding transcription factor activity"/>
    <property type="evidence" value="ECO:0007669"/>
    <property type="project" value="InterPro"/>
</dbReference>
<feature type="domain" description="HTH marR-type" evidence="4">
    <location>
        <begin position="5"/>
        <end position="140"/>
    </location>
</feature>
<dbReference type="PROSITE" id="PS01117">
    <property type="entry name" value="HTH_MARR_1"/>
    <property type="match status" value="1"/>
</dbReference>
<dbReference type="InterPro" id="IPR036390">
    <property type="entry name" value="WH_DNA-bd_sf"/>
</dbReference>
<evidence type="ECO:0000256" key="3">
    <source>
        <dbReference type="ARBA" id="ARBA00023163"/>
    </source>
</evidence>
<dbReference type="Proteomes" id="UP000075324">
    <property type="component" value="Unassembled WGS sequence"/>
</dbReference>
<dbReference type="GO" id="GO:0006950">
    <property type="term" value="P:response to stress"/>
    <property type="evidence" value="ECO:0007669"/>
    <property type="project" value="TreeGrafter"/>
</dbReference>
<sequence>MEKLSREIMYSVFRMQKALYRLVREDAARVGITEVQLMILYTLLKKENIRLNDLAEKLNLSNSNVSGTVERLVSAGLVARETSKEDRRAVILSLTDKGRQKIKEAFNHESVLLQRLRKIEQTIDMEEILQFLSIQQKMKNILLGEE</sequence>
<evidence type="ECO:0000259" key="4">
    <source>
        <dbReference type="PROSITE" id="PS50995"/>
    </source>
</evidence>
<evidence type="ECO:0000256" key="1">
    <source>
        <dbReference type="ARBA" id="ARBA00023015"/>
    </source>
</evidence>
<dbReference type="Gene3D" id="1.10.10.10">
    <property type="entry name" value="Winged helix-like DNA-binding domain superfamily/Winged helix DNA-binding domain"/>
    <property type="match status" value="1"/>
</dbReference>
<dbReference type="InterPro" id="IPR011991">
    <property type="entry name" value="ArsR-like_HTH"/>
</dbReference>
<gene>
    <name evidence="5" type="ORF">B4110_1967</name>
</gene>
<keyword evidence="2" id="KW-0238">DNA-binding</keyword>
<evidence type="ECO:0000313" key="5">
    <source>
        <dbReference type="EMBL" id="KYD31551.1"/>
    </source>
</evidence>
<dbReference type="GO" id="GO:0003677">
    <property type="term" value="F:DNA binding"/>
    <property type="evidence" value="ECO:0007669"/>
    <property type="project" value="UniProtKB-KW"/>
</dbReference>
<dbReference type="Pfam" id="PF01047">
    <property type="entry name" value="MarR"/>
    <property type="match status" value="1"/>
</dbReference>
<keyword evidence="3" id="KW-0804">Transcription</keyword>
<dbReference type="SMART" id="SM00347">
    <property type="entry name" value="HTH_MARR"/>
    <property type="match status" value="1"/>
</dbReference>
<dbReference type="CDD" id="cd00090">
    <property type="entry name" value="HTH_ARSR"/>
    <property type="match status" value="1"/>
</dbReference>
<evidence type="ECO:0000313" key="6">
    <source>
        <dbReference type="Proteomes" id="UP000075324"/>
    </source>
</evidence>
<dbReference type="PATRIC" id="fig|153151.4.peg.2256"/>
<dbReference type="InterPro" id="IPR000835">
    <property type="entry name" value="HTH_MarR-typ"/>
</dbReference>
<dbReference type="PRINTS" id="PR00598">
    <property type="entry name" value="HTHMARR"/>
</dbReference>
<dbReference type="InterPro" id="IPR036388">
    <property type="entry name" value="WH-like_DNA-bd_sf"/>
</dbReference>
<dbReference type="AlphaFoldDB" id="A0A150N4B8"/>
<organism evidence="5 6">
    <name type="scientific">Parageobacillus toebii</name>
    <dbReference type="NCBI Taxonomy" id="153151"/>
    <lineage>
        <taxon>Bacteria</taxon>
        <taxon>Bacillati</taxon>
        <taxon>Bacillota</taxon>
        <taxon>Bacilli</taxon>
        <taxon>Bacillales</taxon>
        <taxon>Anoxybacillaceae</taxon>
        <taxon>Parageobacillus</taxon>
    </lineage>
</organism>
<accession>A0A150N4B8</accession>
<dbReference type="PANTHER" id="PTHR33164">
    <property type="entry name" value="TRANSCRIPTIONAL REGULATOR, MARR FAMILY"/>
    <property type="match status" value="1"/>
</dbReference>
<evidence type="ECO:0000256" key="2">
    <source>
        <dbReference type="ARBA" id="ARBA00023125"/>
    </source>
</evidence>
<comment type="caution">
    <text evidence="5">The sequence shown here is derived from an EMBL/GenBank/DDBJ whole genome shotgun (WGS) entry which is preliminary data.</text>
</comment>
<protein>
    <recommendedName>
        <fullName evidence="4">HTH marR-type domain-containing protein</fullName>
    </recommendedName>
</protein>
<dbReference type="RefSeq" id="WP_062677701.1">
    <property type="nucleotide sequence ID" value="NZ_LQYW01000034.1"/>
</dbReference>
<dbReference type="SUPFAM" id="SSF46785">
    <property type="entry name" value="Winged helix' DNA-binding domain"/>
    <property type="match status" value="1"/>
</dbReference>
<dbReference type="InterPro" id="IPR039422">
    <property type="entry name" value="MarR/SlyA-like"/>
</dbReference>
<keyword evidence="1" id="KW-0805">Transcription regulation</keyword>
<dbReference type="EMBL" id="LQYW01000034">
    <property type="protein sequence ID" value="KYD31551.1"/>
    <property type="molecule type" value="Genomic_DNA"/>
</dbReference>
<name>A0A150N4B8_9BACL</name>
<dbReference type="InterPro" id="IPR023187">
    <property type="entry name" value="Tscrpt_reg_MarR-type_CS"/>
</dbReference>
<dbReference type="PROSITE" id="PS50995">
    <property type="entry name" value="HTH_MARR_2"/>
    <property type="match status" value="1"/>
</dbReference>